<protein>
    <recommendedName>
        <fullName evidence="3">Anaphase-promoting complex subunit 4 WD40 domain-containing protein</fullName>
    </recommendedName>
</protein>
<dbReference type="InterPro" id="IPR015943">
    <property type="entry name" value="WD40/YVTN_repeat-like_dom_sf"/>
</dbReference>
<keyword evidence="2" id="KW-1185">Reference proteome</keyword>
<dbReference type="EMBL" id="KN817539">
    <property type="protein sequence ID" value="KJA24119.1"/>
    <property type="molecule type" value="Genomic_DNA"/>
</dbReference>
<dbReference type="Proteomes" id="UP000054270">
    <property type="component" value="Unassembled WGS sequence"/>
</dbReference>
<dbReference type="InterPro" id="IPR036322">
    <property type="entry name" value="WD40_repeat_dom_sf"/>
</dbReference>
<reference evidence="2" key="1">
    <citation type="submission" date="2014-04" db="EMBL/GenBank/DDBJ databases">
        <title>Evolutionary Origins and Diversification of the Mycorrhizal Mutualists.</title>
        <authorList>
            <consortium name="DOE Joint Genome Institute"/>
            <consortium name="Mycorrhizal Genomics Consortium"/>
            <person name="Kohler A."/>
            <person name="Kuo A."/>
            <person name="Nagy L.G."/>
            <person name="Floudas D."/>
            <person name="Copeland A."/>
            <person name="Barry K.W."/>
            <person name="Cichocki N."/>
            <person name="Veneault-Fourrey C."/>
            <person name="LaButti K."/>
            <person name="Lindquist E.A."/>
            <person name="Lipzen A."/>
            <person name="Lundell T."/>
            <person name="Morin E."/>
            <person name="Murat C."/>
            <person name="Riley R."/>
            <person name="Ohm R."/>
            <person name="Sun H."/>
            <person name="Tunlid A."/>
            <person name="Henrissat B."/>
            <person name="Grigoriev I.V."/>
            <person name="Hibbett D.S."/>
            <person name="Martin F."/>
        </authorList>
    </citation>
    <scope>NUCLEOTIDE SEQUENCE [LARGE SCALE GENOMIC DNA]</scope>
    <source>
        <strain evidence="2">FD-334 SS-4</strain>
    </source>
</reference>
<gene>
    <name evidence="1" type="ORF">HYPSUDRAFT_53990</name>
</gene>
<sequence length="300" mass="33130">MPFMYTPLFDASASNLGRVLCISFSRLGKYAVVAASNCLTVWNIDEGTPLVDDLRMFSDPLSVTWISGLIFVVGCSDGSLFSLQVIPEEQRVKLFGFFASDVPIRHLSSNGAGSVLVSAGLSEICTWVLTISHQSQIHWVLQNTSAGPDQEGVMQKLVSLACFVKLEHRLRSLMVHPRVSGALLNNETSAMTVNVNGDIQILNFETGVSIKLEKSRNIPAAVRFIHGQHLIVIGGDGRADIVDAETMHKMQTLWHVEKKDTSTFSRSLSWHLPRQLLEEAKKPKIDILSILSDSMEELLQ</sequence>
<organism evidence="1 2">
    <name type="scientific">Hypholoma sublateritium (strain FD-334 SS-4)</name>
    <dbReference type="NCBI Taxonomy" id="945553"/>
    <lineage>
        <taxon>Eukaryota</taxon>
        <taxon>Fungi</taxon>
        <taxon>Dikarya</taxon>
        <taxon>Basidiomycota</taxon>
        <taxon>Agaricomycotina</taxon>
        <taxon>Agaricomycetes</taxon>
        <taxon>Agaricomycetidae</taxon>
        <taxon>Agaricales</taxon>
        <taxon>Agaricineae</taxon>
        <taxon>Strophariaceae</taxon>
        <taxon>Hypholoma</taxon>
    </lineage>
</organism>
<evidence type="ECO:0008006" key="3">
    <source>
        <dbReference type="Google" id="ProtNLM"/>
    </source>
</evidence>
<dbReference type="SUPFAM" id="SSF50978">
    <property type="entry name" value="WD40 repeat-like"/>
    <property type="match status" value="1"/>
</dbReference>
<dbReference type="Gene3D" id="2.130.10.10">
    <property type="entry name" value="YVTN repeat-like/Quinoprotein amine dehydrogenase"/>
    <property type="match status" value="1"/>
</dbReference>
<evidence type="ECO:0000313" key="1">
    <source>
        <dbReference type="EMBL" id="KJA24119.1"/>
    </source>
</evidence>
<evidence type="ECO:0000313" key="2">
    <source>
        <dbReference type="Proteomes" id="UP000054270"/>
    </source>
</evidence>
<dbReference type="AlphaFoldDB" id="A0A0D2NZM7"/>
<accession>A0A0D2NZM7</accession>
<name>A0A0D2NZM7_HYPSF</name>
<proteinExistence type="predicted"/>